<evidence type="ECO:0000313" key="2">
    <source>
        <dbReference type="Proteomes" id="UP001220377"/>
    </source>
</evidence>
<protein>
    <submittedName>
        <fullName evidence="1">Uncharacterized protein</fullName>
    </submittedName>
</protein>
<keyword evidence="2" id="KW-1185">Reference proteome</keyword>
<organism evidence="1 2">
    <name type="scientific">Lacticaseibacillus pabuli</name>
    <dbReference type="NCBI Taxonomy" id="3025672"/>
    <lineage>
        <taxon>Bacteria</taxon>
        <taxon>Bacillati</taxon>
        <taxon>Bacillota</taxon>
        <taxon>Bacilli</taxon>
        <taxon>Lactobacillales</taxon>
        <taxon>Lactobacillaceae</taxon>
        <taxon>Lacticaseibacillus</taxon>
    </lineage>
</organism>
<name>A0ABY7WSC5_9LACO</name>
<evidence type="ECO:0000313" key="1">
    <source>
        <dbReference type="EMBL" id="WDF81861.1"/>
    </source>
</evidence>
<gene>
    <name evidence="1" type="ORF">PQ472_07965</name>
</gene>
<dbReference type="EMBL" id="CP117884">
    <property type="protein sequence ID" value="WDF81861.1"/>
    <property type="molecule type" value="Genomic_DNA"/>
</dbReference>
<dbReference type="RefSeq" id="WP_274258910.1">
    <property type="nucleotide sequence ID" value="NZ_CP117884.1"/>
</dbReference>
<dbReference type="Proteomes" id="UP001220377">
    <property type="component" value="Chromosome"/>
</dbReference>
<proteinExistence type="predicted"/>
<accession>A0ABY7WSC5</accession>
<sequence>MNDTETTLKEMQSKAVSETITTGDENWRWLLTLTTKKLNELKAHKKYEAREVVTR</sequence>
<reference evidence="1 2" key="1">
    <citation type="submission" date="2023-02" db="EMBL/GenBank/DDBJ databases">
        <title>Genome sequence of Lacticaseibacillus sp. KACC 23028.</title>
        <authorList>
            <person name="Kim S."/>
            <person name="Heo J."/>
            <person name="Kwon S.-W."/>
        </authorList>
    </citation>
    <scope>NUCLEOTIDE SEQUENCE [LARGE SCALE GENOMIC DNA]</scope>
    <source>
        <strain evidence="1 2">KACC 23028</strain>
    </source>
</reference>